<protein>
    <submittedName>
        <fullName evidence="1">Uncharacterized protein</fullName>
    </submittedName>
</protein>
<evidence type="ECO:0000313" key="1">
    <source>
        <dbReference type="EMBL" id="MBP2323358.1"/>
    </source>
</evidence>
<accession>A0ABS4TG12</accession>
<proteinExistence type="predicted"/>
<sequence length="126" mass="12871">MAQLISREELALVLDEDISEARFNALYASGLRVVSAGYNGDPEAAKGRAAQVVAGVLFGVLVRIGSNPKGARQLNAGGAGLTFGGADADIAAVFSLTDDERANLDSVSPAPIGRSRAFTIRPGGGQ</sequence>
<dbReference type="RefSeq" id="WP_209639638.1">
    <property type="nucleotide sequence ID" value="NZ_JAGINW010000001.1"/>
</dbReference>
<evidence type="ECO:0000313" key="2">
    <source>
        <dbReference type="Proteomes" id="UP001519332"/>
    </source>
</evidence>
<comment type="caution">
    <text evidence="1">The sequence shown here is derived from an EMBL/GenBank/DDBJ whole genome shotgun (WGS) entry which is preliminary data.</text>
</comment>
<gene>
    <name evidence="1" type="ORF">JOF56_003743</name>
</gene>
<name>A0ABS4TG12_9PSEU</name>
<keyword evidence="2" id="KW-1185">Reference proteome</keyword>
<reference evidence="1 2" key="1">
    <citation type="submission" date="2021-03" db="EMBL/GenBank/DDBJ databases">
        <title>Sequencing the genomes of 1000 actinobacteria strains.</title>
        <authorList>
            <person name="Klenk H.-P."/>
        </authorList>
    </citation>
    <scope>NUCLEOTIDE SEQUENCE [LARGE SCALE GENOMIC DNA]</scope>
    <source>
        <strain evidence="1 2">DSM 46670</strain>
    </source>
</reference>
<organism evidence="1 2">
    <name type="scientific">Kibdelosporangium banguiense</name>
    <dbReference type="NCBI Taxonomy" id="1365924"/>
    <lineage>
        <taxon>Bacteria</taxon>
        <taxon>Bacillati</taxon>
        <taxon>Actinomycetota</taxon>
        <taxon>Actinomycetes</taxon>
        <taxon>Pseudonocardiales</taxon>
        <taxon>Pseudonocardiaceae</taxon>
        <taxon>Kibdelosporangium</taxon>
    </lineage>
</organism>
<dbReference type="Proteomes" id="UP001519332">
    <property type="component" value="Unassembled WGS sequence"/>
</dbReference>
<dbReference type="EMBL" id="JAGINW010000001">
    <property type="protein sequence ID" value="MBP2323358.1"/>
    <property type="molecule type" value="Genomic_DNA"/>
</dbReference>